<dbReference type="PIRSF" id="PIRSF004976">
    <property type="entry name" value="ATPase_YdaO"/>
    <property type="match status" value="1"/>
</dbReference>
<evidence type="ECO:0000259" key="3">
    <source>
        <dbReference type="Pfam" id="PF01171"/>
    </source>
</evidence>
<protein>
    <submittedName>
        <fullName evidence="6">tRNA 2-thiocytidine(32) synthetase TtcA</fullName>
    </submittedName>
</protein>
<dbReference type="GO" id="GO:0005524">
    <property type="term" value="F:ATP binding"/>
    <property type="evidence" value="ECO:0007669"/>
    <property type="project" value="UniProtKB-KW"/>
</dbReference>
<dbReference type="Proteomes" id="UP001199750">
    <property type="component" value="Unassembled WGS sequence"/>
</dbReference>
<dbReference type="Gene3D" id="3.40.50.620">
    <property type="entry name" value="HUPs"/>
    <property type="match status" value="1"/>
</dbReference>
<dbReference type="RefSeq" id="WP_013612216.1">
    <property type="nucleotide sequence ID" value="NZ_BAABYK010000001.1"/>
</dbReference>
<evidence type="ECO:0000256" key="1">
    <source>
        <dbReference type="ARBA" id="ARBA00022679"/>
    </source>
</evidence>
<comment type="caution">
    <text evidence="6">The sequence shown here is derived from an EMBL/GenBank/DDBJ whole genome shotgun (WGS) entry which is preliminary data.</text>
</comment>
<dbReference type="EMBL" id="JAQMRD010000016">
    <property type="protein sequence ID" value="MDB9223859.1"/>
    <property type="molecule type" value="Genomic_DNA"/>
</dbReference>
<dbReference type="PANTHER" id="PTHR43686:SF1">
    <property type="entry name" value="AMINOTRAN_5 DOMAIN-CONTAINING PROTEIN"/>
    <property type="match status" value="1"/>
</dbReference>
<keyword evidence="2" id="KW-0547">Nucleotide-binding</keyword>
<dbReference type="OMA" id="PCGVFRR"/>
<evidence type="ECO:0000313" key="4">
    <source>
        <dbReference type="EMBL" id="MCG4960155.1"/>
    </source>
</evidence>
<evidence type="ECO:0000256" key="2">
    <source>
        <dbReference type="PIRSR" id="PIRSR004976-51"/>
    </source>
</evidence>
<dbReference type="PANTHER" id="PTHR43686">
    <property type="entry name" value="SULFURTRANSFERASE-RELATED"/>
    <property type="match status" value="1"/>
</dbReference>
<evidence type="ECO:0000313" key="10">
    <source>
        <dbReference type="Proteomes" id="UP000284243"/>
    </source>
</evidence>
<dbReference type="Proteomes" id="UP000284243">
    <property type="component" value="Unassembled WGS sequence"/>
</dbReference>
<evidence type="ECO:0000313" key="9">
    <source>
        <dbReference type="Proteomes" id="UP000283426"/>
    </source>
</evidence>
<dbReference type="AlphaFoldDB" id="A0A412TQJ7"/>
<dbReference type="EMBL" id="JAKNDN010000017">
    <property type="protein sequence ID" value="MCG4960155.1"/>
    <property type="molecule type" value="Genomic_DNA"/>
</dbReference>
<feature type="domain" description="tRNA(Ile)-lysidine/2-thiocytidine synthase N-terminal" evidence="3">
    <location>
        <begin position="34"/>
        <end position="194"/>
    </location>
</feature>
<gene>
    <name evidence="7" type="ORF">DWW24_05050</name>
    <name evidence="6" type="ORF">DWW57_10160</name>
    <name evidence="8" type="ORF">DXA53_19730</name>
    <name evidence="4" type="ORF">L0P03_09880</name>
    <name evidence="5" type="ORF">PN645_12685</name>
</gene>
<dbReference type="InterPro" id="IPR011063">
    <property type="entry name" value="TilS/TtcA_N"/>
</dbReference>
<feature type="binding site" evidence="2">
    <location>
        <position position="69"/>
    </location>
    <ligand>
        <name>ATP</name>
        <dbReference type="ChEBI" id="CHEBI:30616"/>
    </ligand>
</feature>
<keyword evidence="1" id="KW-0808">Transferase</keyword>
<feature type="binding site" evidence="2">
    <location>
        <begin position="37"/>
        <end position="39"/>
    </location>
    <ligand>
        <name>ATP</name>
        <dbReference type="ChEBI" id="CHEBI:30616"/>
    </ligand>
</feature>
<dbReference type="GeneID" id="61275246"/>
<dbReference type="GO" id="GO:0016740">
    <property type="term" value="F:transferase activity"/>
    <property type="evidence" value="ECO:0007669"/>
    <property type="project" value="UniProtKB-KW"/>
</dbReference>
<proteinExistence type="predicted"/>
<evidence type="ECO:0000313" key="5">
    <source>
        <dbReference type="EMBL" id="MDB9223859.1"/>
    </source>
</evidence>
<reference evidence="5" key="3">
    <citation type="submission" date="2023-01" db="EMBL/GenBank/DDBJ databases">
        <title>Human gut microbiome strain richness.</title>
        <authorList>
            <person name="Chen-Liaw A."/>
        </authorList>
    </citation>
    <scope>NUCLEOTIDE SEQUENCE</scope>
    <source>
        <strain evidence="5">RTP21484st1_B7_RTP21484_190118</strain>
    </source>
</reference>
<dbReference type="InterPro" id="IPR014729">
    <property type="entry name" value="Rossmann-like_a/b/a_fold"/>
</dbReference>
<dbReference type="EMBL" id="QRYW01000008">
    <property type="protein sequence ID" value="RGV28605.1"/>
    <property type="molecule type" value="Genomic_DNA"/>
</dbReference>
<dbReference type="EMBL" id="QSCO01000049">
    <property type="protein sequence ID" value="RGY02186.1"/>
    <property type="molecule type" value="Genomic_DNA"/>
</dbReference>
<dbReference type="Proteomes" id="UP000283426">
    <property type="component" value="Unassembled WGS sequence"/>
</dbReference>
<evidence type="ECO:0000313" key="6">
    <source>
        <dbReference type="EMBL" id="RGU56115.1"/>
    </source>
</evidence>
<keyword evidence="2" id="KW-0067">ATP-binding</keyword>
<evidence type="ECO:0000313" key="7">
    <source>
        <dbReference type="EMBL" id="RGV28605.1"/>
    </source>
</evidence>
<name>A0A412TQJ7_9BACT</name>
<dbReference type="SUPFAM" id="SSF52402">
    <property type="entry name" value="Adenine nucleotide alpha hydrolases-like"/>
    <property type="match status" value="1"/>
</dbReference>
<dbReference type="Pfam" id="PF01171">
    <property type="entry name" value="ATP_bind_3"/>
    <property type="match status" value="1"/>
</dbReference>
<feature type="binding site" evidence="2">
    <location>
        <position position="138"/>
    </location>
    <ligand>
        <name>ATP</name>
        <dbReference type="ChEBI" id="CHEBI:30616"/>
    </ligand>
</feature>
<dbReference type="InterPro" id="IPR035107">
    <property type="entry name" value="tRNA_thiolation_TtcA_Ctu1"/>
</dbReference>
<dbReference type="Proteomes" id="UP001212263">
    <property type="component" value="Unassembled WGS sequence"/>
</dbReference>
<evidence type="ECO:0000313" key="8">
    <source>
        <dbReference type="EMBL" id="RGY02186.1"/>
    </source>
</evidence>
<reference evidence="9 10" key="1">
    <citation type="submission" date="2018-08" db="EMBL/GenBank/DDBJ databases">
        <title>A genome reference for cultivated species of the human gut microbiota.</title>
        <authorList>
            <person name="Zou Y."/>
            <person name="Xue W."/>
            <person name="Luo G."/>
        </authorList>
    </citation>
    <scope>NUCLEOTIDE SEQUENCE [LARGE SCALE GENOMIC DNA]</scope>
    <source>
        <strain evidence="7 9">AF14-6AC</strain>
        <strain evidence="6 10">AF16-14</strain>
        <strain evidence="8 11">OF03-11</strain>
    </source>
</reference>
<evidence type="ECO:0000313" key="11">
    <source>
        <dbReference type="Proteomes" id="UP000284434"/>
    </source>
</evidence>
<sequence length="244" mass="27920">MEDKKKEKLFMRDFFRKAGKAIYDYELIEPGDRILVGVSGGKDSLALLEVLALRARDPKQNYTVVAAHIAVENVAYEVDGEYVRQFCEQLGVEFIHRTIATAVKEDSGKPVCFVCSWNRRKTLFGIAKEYGCNKLALGHHRDDAIESLLMSMMFNGTIASMPPKLAMFDRTFTLIRPFIYLTDEETTRYAAYRNFKKQKKNCPHERATNRHAVAEIIRQMEALSPHVKGNLFAAMKNIQSEYLP</sequence>
<dbReference type="EMBL" id="QRYC01000012">
    <property type="protein sequence ID" value="RGU56115.1"/>
    <property type="molecule type" value="Genomic_DNA"/>
</dbReference>
<reference evidence="4" key="2">
    <citation type="submission" date="2022-01" db="EMBL/GenBank/DDBJ databases">
        <title>Collection of gut derived symbiotic bacterial strains cultured from healthy donors.</title>
        <authorList>
            <person name="Lin H."/>
            <person name="Kohout C."/>
            <person name="Waligurski E."/>
            <person name="Pamer E.G."/>
        </authorList>
    </citation>
    <scope>NUCLEOTIDE SEQUENCE</scope>
    <source>
        <strain evidence="4">DFI.1.149</strain>
    </source>
</reference>
<feature type="binding site" evidence="2">
    <location>
        <position position="43"/>
    </location>
    <ligand>
        <name>ATP</name>
        <dbReference type="ChEBI" id="CHEBI:30616"/>
    </ligand>
</feature>
<dbReference type="Proteomes" id="UP000284434">
    <property type="component" value="Unassembled WGS sequence"/>
</dbReference>
<organism evidence="6 10">
    <name type="scientific">Odoribacter splanchnicus</name>
    <dbReference type="NCBI Taxonomy" id="28118"/>
    <lineage>
        <taxon>Bacteria</taxon>
        <taxon>Pseudomonadati</taxon>
        <taxon>Bacteroidota</taxon>
        <taxon>Bacteroidia</taxon>
        <taxon>Bacteroidales</taxon>
        <taxon>Odoribacteraceae</taxon>
        <taxon>Odoribacter</taxon>
    </lineage>
</organism>
<feature type="binding site" evidence="2">
    <location>
        <position position="143"/>
    </location>
    <ligand>
        <name>ATP</name>
        <dbReference type="ChEBI" id="CHEBI:30616"/>
    </ligand>
</feature>
<accession>A0A412TQJ7</accession>
<dbReference type="CDD" id="cd24138">
    <property type="entry name" value="TtcA-like"/>
    <property type="match status" value="1"/>
</dbReference>
<dbReference type="GO" id="GO:0008033">
    <property type="term" value="P:tRNA processing"/>
    <property type="evidence" value="ECO:0007669"/>
    <property type="project" value="InterPro"/>
</dbReference>